<organism evidence="1 2">
    <name type="scientific">Galerina marginata (strain CBS 339.88)</name>
    <dbReference type="NCBI Taxonomy" id="685588"/>
    <lineage>
        <taxon>Eukaryota</taxon>
        <taxon>Fungi</taxon>
        <taxon>Dikarya</taxon>
        <taxon>Basidiomycota</taxon>
        <taxon>Agaricomycotina</taxon>
        <taxon>Agaricomycetes</taxon>
        <taxon>Agaricomycetidae</taxon>
        <taxon>Agaricales</taxon>
        <taxon>Agaricineae</taxon>
        <taxon>Strophariaceae</taxon>
        <taxon>Galerina</taxon>
    </lineage>
</organism>
<reference evidence="2" key="1">
    <citation type="journal article" date="2014" name="Proc. Natl. Acad. Sci. U.S.A.">
        <title>Extensive sampling of basidiomycete genomes demonstrates inadequacy of the white-rot/brown-rot paradigm for wood decay fungi.</title>
        <authorList>
            <person name="Riley R."/>
            <person name="Salamov A.A."/>
            <person name="Brown D.W."/>
            <person name="Nagy L.G."/>
            <person name="Floudas D."/>
            <person name="Held B.W."/>
            <person name="Levasseur A."/>
            <person name="Lombard V."/>
            <person name="Morin E."/>
            <person name="Otillar R."/>
            <person name="Lindquist E.A."/>
            <person name="Sun H."/>
            <person name="LaButti K.M."/>
            <person name="Schmutz J."/>
            <person name="Jabbour D."/>
            <person name="Luo H."/>
            <person name="Baker S.E."/>
            <person name="Pisabarro A.G."/>
            <person name="Walton J.D."/>
            <person name="Blanchette R.A."/>
            <person name="Henrissat B."/>
            <person name="Martin F."/>
            <person name="Cullen D."/>
            <person name="Hibbett D.S."/>
            <person name="Grigoriev I.V."/>
        </authorList>
    </citation>
    <scope>NUCLEOTIDE SEQUENCE [LARGE SCALE GENOMIC DNA]</scope>
    <source>
        <strain evidence="2">CBS 339.88</strain>
    </source>
</reference>
<dbReference type="EMBL" id="KL142369">
    <property type="protein sequence ID" value="KDR82768.1"/>
    <property type="molecule type" value="Genomic_DNA"/>
</dbReference>
<protein>
    <submittedName>
        <fullName evidence="1">Uncharacterized protein</fullName>
    </submittedName>
</protein>
<gene>
    <name evidence="1" type="ORF">GALMADRAFT_847137</name>
</gene>
<evidence type="ECO:0000313" key="2">
    <source>
        <dbReference type="Proteomes" id="UP000027222"/>
    </source>
</evidence>
<sequence>MHDRSFLSYFPLLWLFFSRQPANLPLPFPAISIRNSIRSFPGIFMYLSSILCWELPDHSPHQPFLCHKMVFTTFKSTVSLKFPPLYIYTFSIHRIFFFLLSFVPFQVDLGLRDDYILMFVYLAQSDRIQSIYAPYLRPKGLDGTSYAPGCKQLRRSVQMSSSTSGRCIWIKNYATTLSSSGHALPAIINLGRWVLGHQLHHFSLVRCAGAQRQMKTLLQMKLINKSVCIVEFLTNFCLDVMATMPLGRPATYQ</sequence>
<evidence type="ECO:0000313" key="1">
    <source>
        <dbReference type="EMBL" id="KDR82768.1"/>
    </source>
</evidence>
<name>A0A067TUV0_GALM3</name>
<dbReference type="Proteomes" id="UP000027222">
    <property type="component" value="Unassembled WGS sequence"/>
</dbReference>
<dbReference type="AlphaFoldDB" id="A0A067TUV0"/>
<dbReference type="HOGENOM" id="CLU_1098568_0_0_1"/>
<accession>A0A067TUV0</accession>
<keyword evidence="2" id="KW-1185">Reference proteome</keyword>
<proteinExistence type="predicted"/>